<evidence type="ECO:0000313" key="2">
    <source>
        <dbReference type="EMBL" id="QDZ40921.1"/>
    </source>
</evidence>
<dbReference type="PANTHER" id="PTHR13774:SF32">
    <property type="entry name" value="ANTISENSE-ENHANCING SEQUENCE 1"/>
    <property type="match status" value="1"/>
</dbReference>
<proteinExistence type="predicted"/>
<evidence type="ECO:0000256" key="1">
    <source>
        <dbReference type="PIRSR" id="PIRSR016184-1"/>
    </source>
</evidence>
<protein>
    <submittedName>
        <fullName evidence="2">PhzF family phenazine biosynthesis protein</fullName>
    </submittedName>
</protein>
<dbReference type="Proteomes" id="UP000318453">
    <property type="component" value="Chromosome"/>
</dbReference>
<dbReference type="Pfam" id="PF02567">
    <property type="entry name" value="PhzC-PhzF"/>
    <property type="match status" value="1"/>
</dbReference>
<dbReference type="SUPFAM" id="SSF54506">
    <property type="entry name" value="Diaminopimelate epimerase-like"/>
    <property type="match status" value="1"/>
</dbReference>
<dbReference type="PIRSF" id="PIRSF016184">
    <property type="entry name" value="PhzC_PhzF"/>
    <property type="match status" value="1"/>
</dbReference>
<evidence type="ECO:0000313" key="3">
    <source>
        <dbReference type="Proteomes" id="UP000318453"/>
    </source>
</evidence>
<accession>A0A5B8NQY8</accession>
<gene>
    <name evidence="2" type="ORF">FRE64_13805</name>
</gene>
<name>A0A5B8NQY8_9CHRO</name>
<dbReference type="AlphaFoldDB" id="A0A5B8NQY8"/>
<dbReference type="OrthoDB" id="9788221at2"/>
<dbReference type="EMBL" id="CP042326">
    <property type="protein sequence ID" value="QDZ40921.1"/>
    <property type="molecule type" value="Genomic_DNA"/>
</dbReference>
<feature type="active site" evidence="1">
    <location>
        <position position="46"/>
    </location>
</feature>
<reference evidence="2" key="1">
    <citation type="submission" date="2019-08" db="EMBL/GenBank/DDBJ databases">
        <title>Carotenoids and Carotenoid Binding Proteins in the Halophilic Cyanobacterium Euhalothece sp. ZM00.</title>
        <authorList>
            <person name="Cho S.M."/>
            <person name="Song J.Y."/>
            <person name="Park Y.-I."/>
        </authorList>
    </citation>
    <scope>NUCLEOTIDE SEQUENCE [LARGE SCALE GENOMIC DNA]</scope>
    <source>
        <strain evidence="2">Z-M001</strain>
    </source>
</reference>
<keyword evidence="3" id="KW-1185">Reference proteome</keyword>
<dbReference type="NCBIfam" id="TIGR00654">
    <property type="entry name" value="PhzF_family"/>
    <property type="match status" value="1"/>
</dbReference>
<organism evidence="2 3">
    <name type="scientific">Euhalothece natronophila Z-M001</name>
    <dbReference type="NCBI Taxonomy" id="522448"/>
    <lineage>
        <taxon>Bacteria</taxon>
        <taxon>Bacillati</taxon>
        <taxon>Cyanobacteriota</taxon>
        <taxon>Cyanophyceae</taxon>
        <taxon>Oscillatoriophycideae</taxon>
        <taxon>Chroococcales</taxon>
        <taxon>Halothecacae</taxon>
        <taxon>Halothece cluster</taxon>
        <taxon>Euhalothece</taxon>
    </lineage>
</organism>
<dbReference type="RefSeq" id="WP_146296761.1">
    <property type="nucleotide sequence ID" value="NZ_CP042326.1"/>
</dbReference>
<dbReference type="GO" id="GO:0005737">
    <property type="term" value="C:cytoplasm"/>
    <property type="evidence" value="ECO:0007669"/>
    <property type="project" value="TreeGrafter"/>
</dbReference>
<dbReference type="Gene3D" id="3.10.310.10">
    <property type="entry name" value="Diaminopimelate Epimerase, Chain A, domain 1"/>
    <property type="match status" value="2"/>
</dbReference>
<dbReference type="PANTHER" id="PTHR13774">
    <property type="entry name" value="PHENAZINE BIOSYNTHESIS PROTEIN"/>
    <property type="match status" value="1"/>
</dbReference>
<dbReference type="InterPro" id="IPR003719">
    <property type="entry name" value="Phenazine_PhzF-like"/>
</dbReference>
<dbReference type="KEGG" id="enn:FRE64_13805"/>
<sequence>MVYPFYIVDVFAVEKYTGNQLAVFSDAREMTASQMQDFAKEINFSETTFINPEPDRDQAYKVRIFTPNQELPFAGHPTLGTAFIIREFLQAKTAENQAITLSLNVGKIPVRCEVSAEDDPIFWMLQNQPEFGERVSAETVASVLNITPEEINPNLPIQEVSTGIYFLVVPINSLETLKKIKVNLEAYYQLIASLQAKSILVFCPETYSEENDLCVRVFADYLGIPEDPATGSANGCLAAYLVSNQSFLNQKGNLTVKVEQGYEINRPSRLFLKANPSQIEIGGKVKLIAQGSFLNS</sequence>
<dbReference type="GO" id="GO:0016853">
    <property type="term" value="F:isomerase activity"/>
    <property type="evidence" value="ECO:0007669"/>
    <property type="project" value="TreeGrafter"/>
</dbReference>